<evidence type="ECO:0000313" key="1">
    <source>
        <dbReference type="EMBL" id="KAG8093425.1"/>
    </source>
</evidence>
<accession>A0A8J5WMB6</accession>
<protein>
    <submittedName>
        <fullName evidence="1">Uncharacterized protein</fullName>
    </submittedName>
</protein>
<dbReference type="OrthoDB" id="10488260at2759"/>
<evidence type="ECO:0000313" key="2">
    <source>
        <dbReference type="Proteomes" id="UP000729402"/>
    </source>
</evidence>
<name>A0A8J5WMB6_ZIZPA</name>
<dbReference type="AlphaFoldDB" id="A0A8J5WMB6"/>
<dbReference type="EMBL" id="JAAALK010000080">
    <property type="protein sequence ID" value="KAG8093425.1"/>
    <property type="molecule type" value="Genomic_DNA"/>
</dbReference>
<reference evidence="1" key="2">
    <citation type="submission" date="2021-02" db="EMBL/GenBank/DDBJ databases">
        <authorList>
            <person name="Kimball J.A."/>
            <person name="Haas M.W."/>
            <person name="Macchietto M."/>
            <person name="Kono T."/>
            <person name="Duquette J."/>
            <person name="Shao M."/>
        </authorList>
    </citation>
    <scope>NUCLEOTIDE SEQUENCE</scope>
    <source>
        <tissue evidence="1">Fresh leaf tissue</tissue>
    </source>
</reference>
<keyword evidence="2" id="KW-1185">Reference proteome</keyword>
<proteinExistence type="predicted"/>
<sequence length="94" mass="10665">MSRTSKSVQETRDLGIFPSIELPLKSNDSSAQPFLMLSVVQIDGGICPEILFLEALKTRVSPRYAPFDAVETEVKVFYMKRKQRIRSKTCKVIV</sequence>
<comment type="caution">
    <text evidence="1">The sequence shown here is derived from an EMBL/GenBank/DDBJ whole genome shotgun (WGS) entry which is preliminary data.</text>
</comment>
<organism evidence="1 2">
    <name type="scientific">Zizania palustris</name>
    <name type="common">Northern wild rice</name>
    <dbReference type="NCBI Taxonomy" id="103762"/>
    <lineage>
        <taxon>Eukaryota</taxon>
        <taxon>Viridiplantae</taxon>
        <taxon>Streptophyta</taxon>
        <taxon>Embryophyta</taxon>
        <taxon>Tracheophyta</taxon>
        <taxon>Spermatophyta</taxon>
        <taxon>Magnoliopsida</taxon>
        <taxon>Liliopsida</taxon>
        <taxon>Poales</taxon>
        <taxon>Poaceae</taxon>
        <taxon>BOP clade</taxon>
        <taxon>Oryzoideae</taxon>
        <taxon>Oryzeae</taxon>
        <taxon>Zizaniinae</taxon>
        <taxon>Zizania</taxon>
    </lineage>
</organism>
<reference evidence="1" key="1">
    <citation type="journal article" date="2021" name="bioRxiv">
        <title>Whole Genome Assembly and Annotation of Northern Wild Rice, Zizania palustris L., Supports a Whole Genome Duplication in the Zizania Genus.</title>
        <authorList>
            <person name="Haas M."/>
            <person name="Kono T."/>
            <person name="Macchietto M."/>
            <person name="Millas R."/>
            <person name="McGilp L."/>
            <person name="Shao M."/>
            <person name="Duquette J."/>
            <person name="Hirsch C.N."/>
            <person name="Kimball J."/>
        </authorList>
    </citation>
    <scope>NUCLEOTIDE SEQUENCE</scope>
    <source>
        <tissue evidence="1">Fresh leaf tissue</tissue>
    </source>
</reference>
<gene>
    <name evidence="1" type="ORF">GUJ93_ZPchr0012g19453</name>
</gene>
<dbReference type="Proteomes" id="UP000729402">
    <property type="component" value="Unassembled WGS sequence"/>
</dbReference>